<feature type="region of interest" description="Disordered" evidence="11">
    <location>
        <begin position="50"/>
        <end position="93"/>
    </location>
</feature>
<keyword evidence="5 8" id="KW-0371">Homeobox</keyword>
<keyword evidence="3 10" id="KW-0805">Transcription regulation</keyword>
<dbReference type="GO" id="GO:0005634">
    <property type="term" value="C:nucleus"/>
    <property type="evidence" value="ECO:0007669"/>
    <property type="project" value="UniProtKB-SubCell"/>
</dbReference>
<comment type="subcellular location">
    <subcellularLocation>
        <location evidence="1 8 9">Nucleus</location>
    </subcellularLocation>
</comment>
<dbReference type="CDD" id="cd00086">
    <property type="entry name" value="homeodomain"/>
    <property type="match status" value="1"/>
</dbReference>
<keyword evidence="7 8" id="KW-0539">Nucleus</keyword>
<feature type="region of interest" description="Disordered" evidence="11">
    <location>
        <begin position="549"/>
        <end position="583"/>
    </location>
</feature>
<feature type="region of interest" description="Disordered" evidence="11">
    <location>
        <begin position="128"/>
        <end position="182"/>
    </location>
</feature>
<evidence type="ECO:0000256" key="2">
    <source>
        <dbReference type="ARBA" id="ARBA00008190"/>
    </source>
</evidence>
<feature type="compositionally biased region" description="Basic and acidic residues" evidence="11">
    <location>
        <begin position="648"/>
        <end position="658"/>
    </location>
</feature>
<dbReference type="Pfam" id="PF02376">
    <property type="entry name" value="CUT"/>
    <property type="match status" value="1"/>
</dbReference>
<feature type="compositionally biased region" description="Basic residues" evidence="11">
    <location>
        <begin position="358"/>
        <end position="367"/>
    </location>
</feature>
<evidence type="ECO:0000313" key="14">
    <source>
        <dbReference type="EMBL" id="OQV23200.1"/>
    </source>
</evidence>
<evidence type="ECO:0000256" key="5">
    <source>
        <dbReference type="ARBA" id="ARBA00023155"/>
    </source>
</evidence>
<dbReference type="FunFam" id="1.10.260.40:FF:000005">
    <property type="entry name" value="One cut domain family member"/>
    <property type="match status" value="1"/>
</dbReference>
<dbReference type="SUPFAM" id="SSF47413">
    <property type="entry name" value="lambda repressor-like DNA-binding domains"/>
    <property type="match status" value="1"/>
</dbReference>
<evidence type="ECO:0000256" key="9">
    <source>
        <dbReference type="RuleBase" id="RU000682"/>
    </source>
</evidence>
<dbReference type="Gene3D" id="1.10.10.60">
    <property type="entry name" value="Homeodomain-like"/>
    <property type="match status" value="1"/>
</dbReference>
<feature type="compositionally biased region" description="Polar residues" evidence="11">
    <location>
        <begin position="80"/>
        <end position="89"/>
    </location>
</feature>
<evidence type="ECO:0000256" key="10">
    <source>
        <dbReference type="RuleBase" id="RU361129"/>
    </source>
</evidence>
<feature type="domain" description="CUT" evidence="13">
    <location>
        <begin position="399"/>
        <end position="485"/>
    </location>
</feature>
<feature type="compositionally biased region" description="Low complexity" evidence="11">
    <location>
        <begin position="389"/>
        <end position="401"/>
    </location>
</feature>
<dbReference type="Gene3D" id="1.10.260.40">
    <property type="entry name" value="lambda repressor-like DNA-binding domains"/>
    <property type="match status" value="1"/>
</dbReference>
<dbReference type="SMART" id="SM00389">
    <property type="entry name" value="HOX"/>
    <property type="match status" value="1"/>
</dbReference>
<dbReference type="InterPro" id="IPR003350">
    <property type="entry name" value="CUT_dom"/>
</dbReference>
<dbReference type="InterPro" id="IPR001356">
    <property type="entry name" value="HD"/>
</dbReference>
<feature type="region of interest" description="Disordered" evidence="11">
    <location>
        <begin position="275"/>
        <end position="405"/>
    </location>
</feature>
<name>A0A1W0X745_HYPEX</name>
<feature type="compositionally biased region" description="Gly residues" evidence="11">
    <location>
        <begin position="377"/>
        <end position="388"/>
    </location>
</feature>
<dbReference type="GO" id="GO:0000981">
    <property type="term" value="F:DNA-binding transcription factor activity, RNA polymerase II-specific"/>
    <property type="evidence" value="ECO:0007669"/>
    <property type="project" value="TreeGrafter"/>
</dbReference>
<evidence type="ECO:0000256" key="7">
    <source>
        <dbReference type="ARBA" id="ARBA00023242"/>
    </source>
</evidence>
<evidence type="ECO:0000256" key="8">
    <source>
        <dbReference type="PROSITE-ProRule" id="PRU00108"/>
    </source>
</evidence>
<feature type="region of interest" description="Disordered" evidence="11">
    <location>
        <begin position="633"/>
        <end position="676"/>
    </location>
</feature>
<feature type="compositionally biased region" description="Gly residues" evidence="11">
    <location>
        <begin position="139"/>
        <end position="149"/>
    </location>
</feature>
<feature type="DNA-binding region" description="Homeobox" evidence="8">
    <location>
        <begin position="579"/>
        <end position="638"/>
    </location>
</feature>
<dbReference type="GO" id="GO:0000978">
    <property type="term" value="F:RNA polymerase II cis-regulatory region sequence-specific DNA binding"/>
    <property type="evidence" value="ECO:0007669"/>
    <property type="project" value="TreeGrafter"/>
</dbReference>
<evidence type="ECO:0000256" key="11">
    <source>
        <dbReference type="SAM" id="MobiDB-lite"/>
    </source>
</evidence>
<dbReference type="PANTHER" id="PTHR14057">
    <property type="entry name" value="TRANSCRIPTION FACTOR ONECUT"/>
    <property type="match status" value="1"/>
</dbReference>
<evidence type="ECO:0000256" key="3">
    <source>
        <dbReference type="ARBA" id="ARBA00023015"/>
    </source>
</evidence>
<dbReference type="PROSITE" id="PS50071">
    <property type="entry name" value="HOMEOBOX_2"/>
    <property type="match status" value="1"/>
</dbReference>
<dbReference type="InterPro" id="IPR010982">
    <property type="entry name" value="Lambda_DNA-bd_dom_sf"/>
</dbReference>
<dbReference type="Pfam" id="PF00046">
    <property type="entry name" value="Homeodomain"/>
    <property type="match status" value="1"/>
</dbReference>
<keyword evidence="6 10" id="KW-0804">Transcription</keyword>
<dbReference type="PROSITE" id="PS51042">
    <property type="entry name" value="CUT"/>
    <property type="match status" value="1"/>
</dbReference>
<keyword evidence="4 8" id="KW-0238">DNA-binding</keyword>
<dbReference type="PANTHER" id="PTHR14057:SF47">
    <property type="entry name" value="HOMEOBOX PROTEIN ONECUT"/>
    <property type="match status" value="1"/>
</dbReference>
<evidence type="ECO:0000259" key="12">
    <source>
        <dbReference type="PROSITE" id="PS50071"/>
    </source>
</evidence>
<comment type="caution">
    <text evidence="14">The sequence shown here is derived from an EMBL/GenBank/DDBJ whole genome shotgun (WGS) entry which is preliminary data.</text>
</comment>
<feature type="compositionally biased region" description="Low complexity" evidence="11">
    <location>
        <begin position="303"/>
        <end position="317"/>
    </location>
</feature>
<comment type="similarity">
    <text evidence="2 10">Belongs to the CUT homeobox family.</text>
</comment>
<dbReference type="InterPro" id="IPR009057">
    <property type="entry name" value="Homeodomain-like_sf"/>
</dbReference>
<gene>
    <name evidence="14" type="ORF">BV898_02932</name>
</gene>
<dbReference type="SMART" id="SM01109">
    <property type="entry name" value="CUT"/>
    <property type="match status" value="1"/>
</dbReference>
<dbReference type="AlphaFoldDB" id="A0A1W0X745"/>
<organism evidence="14 15">
    <name type="scientific">Hypsibius exemplaris</name>
    <name type="common">Freshwater tardigrade</name>
    <dbReference type="NCBI Taxonomy" id="2072580"/>
    <lineage>
        <taxon>Eukaryota</taxon>
        <taxon>Metazoa</taxon>
        <taxon>Ecdysozoa</taxon>
        <taxon>Tardigrada</taxon>
        <taxon>Eutardigrada</taxon>
        <taxon>Parachela</taxon>
        <taxon>Hypsibioidea</taxon>
        <taxon>Hypsibiidae</taxon>
        <taxon>Hypsibius</taxon>
    </lineage>
</organism>
<accession>A0A1W0X745</accession>
<feature type="domain" description="Homeobox" evidence="12">
    <location>
        <begin position="577"/>
        <end position="637"/>
    </location>
</feature>
<dbReference type="InterPro" id="IPR051649">
    <property type="entry name" value="CUT_Homeobox"/>
</dbReference>
<feature type="compositionally biased region" description="Low complexity" evidence="11">
    <location>
        <begin position="343"/>
        <end position="357"/>
    </location>
</feature>
<evidence type="ECO:0000313" key="15">
    <source>
        <dbReference type="Proteomes" id="UP000192578"/>
    </source>
</evidence>
<evidence type="ECO:0000256" key="6">
    <source>
        <dbReference type="ARBA" id="ARBA00023163"/>
    </source>
</evidence>
<dbReference type="FunFam" id="1.10.10.60:FF:000054">
    <property type="entry name" value="One cut domain family member"/>
    <property type="match status" value="1"/>
</dbReference>
<dbReference type="SUPFAM" id="SSF46689">
    <property type="entry name" value="Homeodomain-like"/>
    <property type="match status" value="1"/>
</dbReference>
<evidence type="ECO:0000256" key="4">
    <source>
        <dbReference type="ARBA" id="ARBA00023125"/>
    </source>
</evidence>
<proteinExistence type="inferred from homology"/>
<feature type="compositionally biased region" description="Basic and acidic residues" evidence="11">
    <location>
        <begin position="665"/>
        <end position="676"/>
    </location>
</feature>
<evidence type="ECO:0000256" key="1">
    <source>
        <dbReference type="ARBA" id="ARBA00004123"/>
    </source>
</evidence>
<dbReference type="OrthoDB" id="10068888at2759"/>
<dbReference type="EMBL" id="MTYJ01000013">
    <property type="protein sequence ID" value="OQV23200.1"/>
    <property type="molecule type" value="Genomic_DNA"/>
</dbReference>
<keyword evidence="15" id="KW-1185">Reference proteome</keyword>
<reference evidence="15" key="1">
    <citation type="submission" date="2017-01" db="EMBL/GenBank/DDBJ databases">
        <title>Comparative genomics of anhydrobiosis in the tardigrade Hypsibius dujardini.</title>
        <authorList>
            <person name="Yoshida Y."/>
            <person name="Koutsovoulos G."/>
            <person name="Laetsch D."/>
            <person name="Stevens L."/>
            <person name="Kumar S."/>
            <person name="Horikawa D."/>
            <person name="Ishino K."/>
            <person name="Komine S."/>
            <person name="Tomita M."/>
            <person name="Blaxter M."/>
            <person name="Arakawa K."/>
        </authorList>
    </citation>
    <scope>NUCLEOTIDE SEQUENCE [LARGE SCALE GENOMIC DNA]</scope>
    <source>
        <strain evidence="15">Z151</strain>
    </source>
</reference>
<sequence length="676" mass="72717">MEYSMYNVNAMNRNAAAYQTRSPVGYQNPGRCHWWLPVVPEMDVMAASDGIHDNGLNDSGGGGSDPLMSQASGHDLGGSRSPNNMTSSALCEGTDFRGGGNSAGMTNSSESAAANAATYGAFTGNNGRMSPSQYSGSSGSSGSGHGGGNNSSSNGNGGSSSYATLTPLQPLPPISSVSEKFSHNPVATPQGFHFITPNHQLSVHNITNTYQYATGPFAPLIQTNAGGYTGSASPFSPQNVHSSANGVSLTIQLPGGLAVQSNFLSQQALQESMENNNINNSNSHNDRSTPNHNSHGHSHHNHNQNSSSPNATPNSSPRQIVVDNSPTNSHHSHHSGQGGTDGTVGNMTTTTTTTTTGKSHRSGHHRQAYPASSHGKSNGGGSTTGGTAGATAATATTTTAAQDEMEEINTKELAQRISAELKRYSIPQAIFAQRVLCRSQGTLSDLLRNPKPWSKLKSGRETFRRMGKWLEEPEFQRMSALRLAGAWTPTPQNPSGAQTPAAVVPQVNFGYQENLSGPVTGQWNAQQIIETMEHPNVCIKRVKQEDQLIQQQQQQQQHQQQQQQQHHQDSPEPNSQQQPKKPRLVFTDIQRKTLQQIFKETKRPNKEMQLAISNQLGLELSTVGNFFMNARRRSQDKWQDGGGGGDGGDEKLKKEGKSRVKKELRHVVEQDVKMEM</sequence>
<evidence type="ECO:0000259" key="13">
    <source>
        <dbReference type="PROSITE" id="PS51042"/>
    </source>
</evidence>
<dbReference type="Proteomes" id="UP000192578">
    <property type="component" value="Unassembled WGS sequence"/>
</dbReference>
<protein>
    <recommendedName>
        <fullName evidence="10">One cut domain family member</fullName>
    </recommendedName>
</protein>
<feature type="compositionally biased region" description="Low complexity" evidence="11">
    <location>
        <begin position="550"/>
        <end position="565"/>
    </location>
</feature>